<dbReference type="InterPro" id="IPR000847">
    <property type="entry name" value="LysR_HTH_N"/>
</dbReference>
<dbReference type="Gene3D" id="3.40.190.10">
    <property type="entry name" value="Periplasmic binding protein-like II"/>
    <property type="match status" value="2"/>
</dbReference>
<comment type="similarity">
    <text evidence="1">Belongs to the LysR transcriptional regulatory family.</text>
</comment>
<name>A0A327JQV3_9HYPH</name>
<dbReference type="RefSeq" id="WP_111433942.1">
    <property type="nucleotide sequence ID" value="NZ_JACIGG010000004.1"/>
</dbReference>
<evidence type="ECO:0000313" key="6">
    <source>
        <dbReference type="EMBL" id="RAI27956.1"/>
    </source>
</evidence>
<dbReference type="GO" id="GO:0006351">
    <property type="term" value="P:DNA-templated transcription"/>
    <property type="evidence" value="ECO:0007669"/>
    <property type="project" value="TreeGrafter"/>
</dbReference>
<evidence type="ECO:0000256" key="4">
    <source>
        <dbReference type="ARBA" id="ARBA00023163"/>
    </source>
</evidence>
<protein>
    <recommendedName>
        <fullName evidence="5">HTH lysR-type domain-containing protein</fullName>
    </recommendedName>
</protein>
<keyword evidence="4" id="KW-0804">Transcription</keyword>
<dbReference type="AlphaFoldDB" id="A0A327JQV3"/>
<accession>A0A327JQV3</accession>
<evidence type="ECO:0000256" key="2">
    <source>
        <dbReference type="ARBA" id="ARBA00023015"/>
    </source>
</evidence>
<gene>
    <name evidence="6" type="ORF">CH339_08630</name>
</gene>
<dbReference type="CDD" id="cd08432">
    <property type="entry name" value="PBP2_GcdR_TrpI_HvrB_AmpR_like"/>
    <property type="match status" value="1"/>
</dbReference>
<dbReference type="PANTHER" id="PTHR30537:SF26">
    <property type="entry name" value="GLYCINE CLEAVAGE SYSTEM TRANSCRIPTIONAL ACTIVATOR"/>
    <property type="match status" value="1"/>
</dbReference>
<keyword evidence="7" id="KW-1185">Reference proteome</keyword>
<dbReference type="Gene3D" id="1.10.10.10">
    <property type="entry name" value="Winged helix-like DNA-binding domain superfamily/Winged helix DNA-binding domain"/>
    <property type="match status" value="1"/>
</dbReference>
<dbReference type="GO" id="GO:0003700">
    <property type="term" value="F:DNA-binding transcription factor activity"/>
    <property type="evidence" value="ECO:0007669"/>
    <property type="project" value="InterPro"/>
</dbReference>
<dbReference type="FunFam" id="3.40.190.10:FF:000017">
    <property type="entry name" value="Glycine cleavage system transcriptional activator"/>
    <property type="match status" value="1"/>
</dbReference>
<dbReference type="PROSITE" id="PS50931">
    <property type="entry name" value="HTH_LYSR"/>
    <property type="match status" value="1"/>
</dbReference>
<proteinExistence type="inferred from homology"/>
<dbReference type="PANTHER" id="PTHR30537">
    <property type="entry name" value="HTH-TYPE TRANSCRIPTIONAL REGULATOR"/>
    <property type="match status" value="1"/>
</dbReference>
<dbReference type="InterPro" id="IPR036388">
    <property type="entry name" value="WH-like_DNA-bd_sf"/>
</dbReference>
<keyword evidence="3" id="KW-0238">DNA-binding</keyword>
<keyword evidence="2" id="KW-0805">Transcription regulation</keyword>
<dbReference type="SUPFAM" id="SSF53850">
    <property type="entry name" value="Periplasmic binding protein-like II"/>
    <property type="match status" value="1"/>
</dbReference>
<feature type="domain" description="HTH lysR-type" evidence="5">
    <location>
        <begin position="6"/>
        <end position="63"/>
    </location>
</feature>
<evidence type="ECO:0000313" key="7">
    <source>
        <dbReference type="Proteomes" id="UP000249299"/>
    </source>
</evidence>
<organism evidence="6 7">
    <name type="scientific">Rhodobium orientis</name>
    <dbReference type="NCBI Taxonomy" id="34017"/>
    <lineage>
        <taxon>Bacteria</taxon>
        <taxon>Pseudomonadati</taxon>
        <taxon>Pseudomonadota</taxon>
        <taxon>Alphaproteobacteria</taxon>
        <taxon>Hyphomicrobiales</taxon>
        <taxon>Rhodobiaceae</taxon>
        <taxon>Rhodobium</taxon>
    </lineage>
</organism>
<dbReference type="GO" id="GO:0043565">
    <property type="term" value="F:sequence-specific DNA binding"/>
    <property type="evidence" value="ECO:0007669"/>
    <property type="project" value="TreeGrafter"/>
</dbReference>
<dbReference type="InterPro" id="IPR058163">
    <property type="entry name" value="LysR-type_TF_proteobact-type"/>
</dbReference>
<dbReference type="InterPro" id="IPR036390">
    <property type="entry name" value="WH_DNA-bd_sf"/>
</dbReference>
<dbReference type="EMBL" id="NPEV01000013">
    <property type="protein sequence ID" value="RAI27956.1"/>
    <property type="molecule type" value="Genomic_DNA"/>
</dbReference>
<dbReference type="PRINTS" id="PR00039">
    <property type="entry name" value="HTHLYSR"/>
</dbReference>
<comment type="caution">
    <text evidence="6">The sequence shown here is derived from an EMBL/GenBank/DDBJ whole genome shotgun (WGS) entry which is preliminary data.</text>
</comment>
<dbReference type="SUPFAM" id="SSF46785">
    <property type="entry name" value="Winged helix' DNA-binding domain"/>
    <property type="match status" value="1"/>
</dbReference>
<dbReference type="NCBIfam" id="NF008352">
    <property type="entry name" value="PRK11139.1"/>
    <property type="match status" value="1"/>
</dbReference>
<evidence type="ECO:0000259" key="5">
    <source>
        <dbReference type="PROSITE" id="PS50931"/>
    </source>
</evidence>
<dbReference type="FunFam" id="1.10.10.10:FF:000038">
    <property type="entry name" value="Glycine cleavage system transcriptional activator"/>
    <property type="match status" value="1"/>
</dbReference>
<reference evidence="6 7" key="1">
    <citation type="submission" date="2017-07" db="EMBL/GenBank/DDBJ databases">
        <title>Draft Genome Sequences of Select Purple Nonsulfur Bacteria.</title>
        <authorList>
            <person name="Lasarre B."/>
            <person name="Mckinlay J.B."/>
        </authorList>
    </citation>
    <scope>NUCLEOTIDE SEQUENCE [LARGE SCALE GENOMIC DNA]</scope>
    <source>
        <strain evidence="6 7">DSM 11290</strain>
    </source>
</reference>
<dbReference type="Proteomes" id="UP000249299">
    <property type="component" value="Unassembled WGS sequence"/>
</dbReference>
<dbReference type="OrthoDB" id="9807765at2"/>
<evidence type="ECO:0000256" key="3">
    <source>
        <dbReference type="ARBA" id="ARBA00023125"/>
    </source>
</evidence>
<dbReference type="Pfam" id="PF03466">
    <property type="entry name" value="LysR_substrate"/>
    <property type="match status" value="1"/>
</dbReference>
<dbReference type="InterPro" id="IPR005119">
    <property type="entry name" value="LysR_subst-bd"/>
</dbReference>
<sequence>MTRALPPLNALRAFEAAARHLSFKLAADELNVTPAAVSHHVKALEDALGVDLFHRLTRALRLTDAGEAALPVLTEGFDKLAEGVDEMRTFCDSGLLTVSVSPSFGSMWLVPKLDRFRTRHPDIEIRIDGTDRLVDVARGEVDVAIRYGLGDYKGVRVDHLFSQRNIPVCSPALLDGDTPLARPEDLRQHTLLHVEWSDAQASWRMWLMAAGLRDIDPMRGLHFTHEGMAVDAALDGQGVALVGDRIVAGHLAAGRLVRPFQPDLNTPLNFCYYVLSGRDRLARPKVAAFRDWLIEEARGQRPGAGVEAQ</sequence>
<dbReference type="Pfam" id="PF00126">
    <property type="entry name" value="HTH_1"/>
    <property type="match status" value="1"/>
</dbReference>
<evidence type="ECO:0000256" key="1">
    <source>
        <dbReference type="ARBA" id="ARBA00009437"/>
    </source>
</evidence>